<dbReference type="RefSeq" id="WP_377711323.1">
    <property type="nucleotide sequence ID" value="NZ_JBHSMP010000013.1"/>
</dbReference>
<reference evidence="3" key="1">
    <citation type="journal article" date="2019" name="Int. J. Syst. Evol. Microbiol.">
        <title>The Global Catalogue of Microorganisms (GCM) 10K type strain sequencing project: providing services to taxonomists for standard genome sequencing and annotation.</title>
        <authorList>
            <consortium name="The Broad Institute Genomics Platform"/>
            <consortium name="The Broad Institute Genome Sequencing Center for Infectious Disease"/>
            <person name="Wu L."/>
            <person name="Ma J."/>
        </authorList>
    </citation>
    <scope>NUCLEOTIDE SEQUENCE [LARGE SCALE GENOMIC DNA]</scope>
    <source>
        <strain evidence="3">CCUG 56042</strain>
    </source>
</reference>
<feature type="chain" id="PRO_5046163962" description="DUF4148 domain-containing protein" evidence="1">
    <location>
        <begin position="21"/>
        <end position="136"/>
    </location>
</feature>
<evidence type="ECO:0000256" key="1">
    <source>
        <dbReference type="SAM" id="SignalP"/>
    </source>
</evidence>
<sequence length="136" mass="14980">MNKKTVLHVLLLLPALSAFGAECTPKPAATLAQMSPSRLTHYYGKLGKIKNAWLEHSGMDHPKWFQRAQMCDKEADRVQQVAKHKGMDLFELETSGRYTGLLGTDTVANAPDPVKPAAPVKKAHARVAKSYAARTR</sequence>
<dbReference type="EMBL" id="JBHSMP010000013">
    <property type="protein sequence ID" value="MFC5429243.1"/>
    <property type="molecule type" value="Genomic_DNA"/>
</dbReference>
<dbReference type="Proteomes" id="UP001596103">
    <property type="component" value="Unassembled WGS sequence"/>
</dbReference>
<gene>
    <name evidence="2" type="ORF">ACFPTO_10590</name>
</gene>
<evidence type="ECO:0000313" key="3">
    <source>
        <dbReference type="Proteomes" id="UP001596103"/>
    </source>
</evidence>
<feature type="signal peptide" evidence="1">
    <location>
        <begin position="1"/>
        <end position="20"/>
    </location>
</feature>
<comment type="caution">
    <text evidence="2">The sequence shown here is derived from an EMBL/GenBank/DDBJ whole genome shotgun (WGS) entry which is preliminary data.</text>
</comment>
<keyword evidence="1" id="KW-0732">Signal</keyword>
<evidence type="ECO:0008006" key="4">
    <source>
        <dbReference type="Google" id="ProtNLM"/>
    </source>
</evidence>
<organism evidence="2 3">
    <name type="scientific">Paraburkholderia denitrificans</name>
    <dbReference type="NCBI Taxonomy" id="694025"/>
    <lineage>
        <taxon>Bacteria</taxon>
        <taxon>Pseudomonadati</taxon>
        <taxon>Pseudomonadota</taxon>
        <taxon>Betaproteobacteria</taxon>
        <taxon>Burkholderiales</taxon>
        <taxon>Burkholderiaceae</taxon>
        <taxon>Paraburkholderia</taxon>
    </lineage>
</organism>
<keyword evidence="3" id="KW-1185">Reference proteome</keyword>
<accession>A0ABW0J883</accession>
<proteinExistence type="predicted"/>
<name>A0ABW0J883_9BURK</name>
<evidence type="ECO:0000313" key="2">
    <source>
        <dbReference type="EMBL" id="MFC5429243.1"/>
    </source>
</evidence>
<protein>
    <recommendedName>
        <fullName evidence="4">DUF4148 domain-containing protein</fullName>
    </recommendedName>
</protein>